<name>A0ABU8T7F0_9PSEU</name>
<feature type="domain" description="Luciferase-like" evidence="2">
    <location>
        <begin position="19"/>
        <end position="251"/>
    </location>
</feature>
<dbReference type="EMBL" id="JBBJUP010000009">
    <property type="protein sequence ID" value="MEJ8279881.1"/>
    <property type="molecule type" value="Genomic_DNA"/>
</dbReference>
<keyword evidence="4" id="KW-1185">Reference proteome</keyword>
<dbReference type="InterPro" id="IPR019910">
    <property type="entry name" value="Lucif-like_OxRdtase_MSMEG_4879"/>
</dbReference>
<evidence type="ECO:0000259" key="2">
    <source>
        <dbReference type="Pfam" id="PF00296"/>
    </source>
</evidence>
<evidence type="ECO:0000256" key="1">
    <source>
        <dbReference type="ARBA" id="ARBA00023002"/>
    </source>
</evidence>
<protein>
    <submittedName>
        <fullName evidence="3">TIGR03564 family F420-dependent LLM class oxidoreductase</fullName>
        <ecNumber evidence="3">1.-.-.-</ecNumber>
    </submittedName>
</protein>
<dbReference type="InterPro" id="IPR036661">
    <property type="entry name" value="Luciferase-like_sf"/>
</dbReference>
<comment type="caution">
    <text evidence="3">The sequence shown here is derived from an EMBL/GenBank/DDBJ whole genome shotgun (WGS) entry which is preliminary data.</text>
</comment>
<evidence type="ECO:0000313" key="4">
    <source>
        <dbReference type="Proteomes" id="UP001364211"/>
    </source>
</evidence>
<dbReference type="NCBIfam" id="TIGR03564">
    <property type="entry name" value="F420_MSMEG_4879"/>
    <property type="match status" value="1"/>
</dbReference>
<proteinExistence type="predicted"/>
<dbReference type="GO" id="GO:0016491">
    <property type="term" value="F:oxidoreductase activity"/>
    <property type="evidence" value="ECO:0007669"/>
    <property type="project" value="UniProtKB-KW"/>
</dbReference>
<organism evidence="3 4">
    <name type="scientific">Pseudonocardia spirodelae</name>
    <dbReference type="NCBI Taxonomy" id="3133431"/>
    <lineage>
        <taxon>Bacteria</taxon>
        <taxon>Bacillati</taxon>
        <taxon>Actinomycetota</taxon>
        <taxon>Actinomycetes</taxon>
        <taxon>Pseudonocardiales</taxon>
        <taxon>Pseudonocardiaceae</taxon>
        <taxon>Pseudonocardia</taxon>
    </lineage>
</organism>
<dbReference type="PANTHER" id="PTHR43244:SF1">
    <property type="entry name" value="5,10-METHYLENETETRAHYDROMETHANOPTERIN REDUCTASE"/>
    <property type="match status" value="1"/>
</dbReference>
<dbReference type="InterPro" id="IPR011251">
    <property type="entry name" value="Luciferase-like_dom"/>
</dbReference>
<dbReference type="Gene3D" id="3.20.20.30">
    <property type="entry name" value="Luciferase-like domain"/>
    <property type="match status" value="1"/>
</dbReference>
<dbReference type="PANTHER" id="PTHR43244">
    <property type="match status" value="1"/>
</dbReference>
<gene>
    <name evidence="3" type="ORF">WJX68_13130</name>
</gene>
<dbReference type="Pfam" id="PF00296">
    <property type="entry name" value="Bac_luciferase"/>
    <property type="match status" value="1"/>
</dbReference>
<reference evidence="3 4" key="1">
    <citation type="submission" date="2024-03" db="EMBL/GenBank/DDBJ databases">
        <title>Draft genome sequence of Pseudonocardia sp. DW16-2.</title>
        <authorList>
            <person name="Duangmal K."/>
        </authorList>
    </citation>
    <scope>NUCLEOTIDE SEQUENCE [LARGE SCALE GENOMIC DNA]</scope>
    <source>
        <strain evidence="3 4">DW16-2</strain>
    </source>
</reference>
<accession>A0ABU8T7F0</accession>
<keyword evidence="1 3" id="KW-0560">Oxidoreductase</keyword>
<dbReference type="CDD" id="cd01097">
    <property type="entry name" value="Tetrahydromethanopterin_reductase"/>
    <property type="match status" value="1"/>
</dbReference>
<dbReference type="RefSeq" id="WP_340290333.1">
    <property type="nucleotide sequence ID" value="NZ_JBBJUP010000009.1"/>
</dbReference>
<dbReference type="SUPFAM" id="SSF51679">
    <property type="entry name" value="Bacterial luciferase-like"/>
    <property type="match status" value="1"/>
</dbReference>
<evidence type="ECO:0000313" key="3">
    <source>
        <dbReference type="EMBL" id="MEJ8279881.1"/>
    </source>
</evidence>
<dbReference type="EC" id="1.-.-.-" evidence="3"/>
<sequence length="306" mass="30881">MIGIGVNLAAGLEDSGSANLVEEIVDRARAVAAAGLRTVWLPQGYGFDTLTLYAAVAREVPDVELGASVVVVQPRHPRVLAAQALTVQAASGGRLTLGLGVSHPGLLEVYGVPFTRPVAALSDHLDVLAPLLRGERVPGSSGPGSDAADTAVPGAAPEVPLLLGALGPRMLRLAGERATGTITFLTGPRTISGHVRPLLDAAAAGRPSPRVVVGVPVSATTEPDRVRAAAAADYAAYARLPSYAGVLDREGLSSPGGLVVAGDDDVIAAGIARYADAGATDLLVSPLGDATERARTVAVLGRITAS</sequence>
<dbReference type="InterPro" id="IPR050564">
    <property type="entry name" value="F420-G6PD/mer"/>
</dbReference>
<dbReference type="Proteomes" id="UP001364211">
    <property type="component" value="Unassembled WGS sequence"/>
</dbReference>